<dbReference type="EMBL" id="JAPXFL010000004">
    <property type="protein sequence ID" value="KAK9507988.1"/>
    <property type="molecule type" value="Genomic_DNA"/>
</dbReference>
<proteinExistence type="predicted"/>
<organism evidence="2 3">
    <name type="scientific">Rhynocoris fuscipes</name>
    <dbReference type="NCBI Taxonomy" id="488301"/>
    <lineage>
        <taxon>Eukaryota</taxon>
        <taxon>Metazoa</taxon>
        <taxon>Ecdysozoa</taxon>
        <taxon>Arthropoda</taxon>
        <taxon>Hexapoda</taxon>
        <taxon>Insecta</taxon>
        <taxon>Pterygota</taxon>
        <taxon>Neoptera</taxon>
        <taxon>Paraneoptera</taxon>
        <taxon>Hemiptera</taxon>
        <taxon>Heteroptera</taxon>
        <taxon>Panheteroptera</taxon>
        <taxon>Cimicomorpha</taxon>
        <taxon>Reduviidae</taxon>
        <taxon>Harpactorinae</taxon>
        <taxon>Harpactorini</taxon>
        <taxon>Rhynocoris</taxon>
    </lineage>
</organism>
<dbReference type="AlphaFoldDB" id="A0AAW1DAM0"/>
<evidence type="ECO:0000313" key="2">
    <source>
        <dbReference type="EMBL" id="KAK9507988.1"/>
    </source>
</evidence>
<evidence type="ECO:0000256" key="1">
    <source>
        <dbReference type="SAM" id="MobiDB-lite"/>
    </source>
</evidence>
<accession>A0AAW1DAM0</accession>
<dbReference type="Proteomes" id="UP001461498">
    <property type="component" value="Unassembled WGS sequence"/>
</dbReference>
<sequence>MENSCRLINHKNNMIREKLELITAHDISGKIRNRRGLVNALGSVIKSISDIENSLTFCKLKSFHPSIMSARELYEELKTGTGPSQRRTNPPDHRATTTEQEPTLRALYGKGDTSLECGVTTLVSGKGLTTLHHDRRKSGILCHAHVTTGGKVPPGNTMGMSSGIPSHTSPSGDVH</sequence>
<feature type="compositionally biased region" description="Polar residues" evidence="1">
    <location>
        <begin position="158"/>
        <end position="175"/>
    </location>
</feature>
<reference evidence="2 3" key="1">
    <citation type="submission" date="2022-12" db="EMBL/GenBank/DDBJ databases">
        <title>Chromosome-level genome assembly of true bugs.</title>
        <authorList>
            <person name="Ma L."/>
            <person name="Li H."/>
        </authorList>
    </citation>
    <scope>NUCLEOTIDE SEQUENCE [LARGE SCALE GENOMIC DNA]</scope>
    <source>
        <strain evidence="2">Lab_2022b</strain>
    </source>
</reference>
<feature type="region of interest" description="Disordered" evidence="1">
    <location>
        <begin position="78"/>
        <end position="101"/>
    </location>
</feature>
<protein>
    <submittedName>
        <fullName evidence="2">Uncharacterized protein</fullName>
    </submittedName>
</protein>
<feature type="region of interest" description="Disordered" evidence="1">
    <location>
        <begin position="146"/>
        <end position="175"/>
    </location>
</feature>
<name>A0AAW1DAM0_9HEMI</name>
<evidence type="ECO:0000313" key="3">
    <source>
        <dbReference type="Proteomes" id="UP001461498"/>
    </source>
</evidence>
<gene>
    <name evidence="2" type="ORF">O3M35_007742</name>
</gene>
<keyword evidence="3" id="KW-1185">Reference proteome</keyword>
<comment type="caution">
    <text evidence="2">The sequence shown here is derived from an EMBL/GenBank/DDBJ whole genome shotgun (WGS) entry which is preliminary data.</text>
</comment>